<accession>A0AAE0U396</accession>
<protein>
    <submittedName>
        <fullName evidence="2">Uncharacterized protein</fullName>
    </submittedName>
</protein>
<evidence type="ECO:0000313" key="2">
    <source>
        <dbReference type="EMBL" id="KAK3389393.1"/>
    </source>
</evidence>
<feature type="compositionally biased region" description="Polar residues" evidence="1">
    <location>
        <begin position="49"/>
        <end position="58"/>
    </location>
</feature>
<sequence length="232" mass="25679">MDSHNASRPGGGGPTQNAHQNMFEPWPTYRGPPNVEHVFGGMPKKGSEQPHSSTQQARPAQYDYFGTPFQGPPNLEQIFGDPNAGAHGTRAGTSTSSNDPQAFSGTPHDMPFSGHQARYVYPEPEKPEFTYETPESAVFWSDMERLSKKDKPAAAYLAELGLVKYGYPPEGLARRLLFRQASARAAQNAREQERVEVEEAKRTFFQYVGIMVFLAIVRGCITVSHSPGIYDK</sequence>
<reference evidence="2" key="1">
    <citation type="journal article" date="2023" name="Mol. Phylogenet. Evol.">
        <title>Genome-scale phylogeny and comparative genomics of the fungal order Sordariales.</title>
        <authorList>
            <person name="Hensen N."/>
            <person name="Bonometti L."/>
            <person name="Westerberg I."/>
            <person name="Brannstrom I.O."/>
            <person name="Guillou S."/>
            <person name="Cros-Aarteil S."/>
            <person name="Calhoun S."/>
            <person name="Haridas S."/>
            <person name="Kuo A."/>
            <person name="Mondo S."/>
            <person name="Pangilinan J."/>
            <person name="Riley R."/>
            <person name="LaButti K."/>
            <person name="Andreopoulos B."/>
            <person name="Lipzen A."/>
            <person name="Chen C."/>
            <person name="Yan M."/>
            <person name="Daum C."/>
            <person name="Ng V."/>
            <person name="Clum A."/>
            <person name="Steindorff A."/>
            <person name="Ohm R.A."/>
            <person name="Martin F."/>
            <person name="Silar P."/>
            <person name="Natvig D.O."/>
            <person name="Lalanne C."/>
            <person name="Gautier V."/>
            <person name="Ament-Velasquez S.L."/>
            <person name="Kruys A."/>
            <person name="Hutchinson M.I."/>
            <person name="Powell A.J."/>
            <person name="Barry K."/>
            <person name="Miller A.N."/>
            <person name="Grigoriev I.V."/>
            <person name="Debuchy R."/>
            <person name="Gladieux P."/>
            <person name="Hiltunen Thoren M."/>
            <person name="Johannesson H."/>
        </authorList>
    </citation>
    <scope>NUCLEOTIDE SEQUENCE</scope>
    <source>
        <strain evidence="2">CBS 232.78</strain>
    </source>
</reference>
<gene>
    <name evidence="2" type="ORF">B0H63DRAFT_445590</name>
</gene>
<comment type="caution">
    <text evidence="2">The sequence shown here is derived from an EMBL/GenBank/DDBJ whole genome shotgun (WGS) entry which is preliminary data.</text>
</comment>
<dbReference type="AlphaFoldDB" id="A0AAE0U396"/>
<dbReference type="Proteomes" id="UP001285441">
    <property type="component" value="Unassembled WGS sequence"/>
</dbReference>
<keyword evidence="3" id="KW-1185">Reference proteome</keyword>
<feature type="compositionally biased region" description="Polar residues" evidence="1">
    <location>
        <begin position="91"/>
        <end position="104"/>
    </location>
</feature>
<feature type="region of interest" description="Disordered" evidence="1">
    <location>
        <begin position="79"/>
        <end position="111"/>
    </location>
</feature>
<name>A0AAE0U396_9PEZI</name>
<evidence type="ECO:0000256" key="1">
    <source>
        <dbReference type="SAM" id="MobiDB-lite"/>
    </source>
</evidence>
<feature type="region of interest" description="Disordered" evidence="1">
    <location>
        <begin position="1"/>
        <end position="61"/>
    </location>
</feature>
<evidence type="ECO:0000313" key="3">
    <source>
        <dbReference type="Proteomes" id="UP001285441"/>
    </source>
</evidence>
<organism evidence="2 3">
    <name type="scientific">Podospora didyma</name>
    <dbReference type="NCBI Taxonomy" id="330526"/>
    <lineage>
        <taxon>Eukaryota</taxon>
        <taxon>Fungi</taxon>
        <taxon>Dikarya</taxon>
        <taxon>Ascomycota</taxon>
        <taxon>Pezizomycotina</taxon>
        <taxon>Sordariomycetes</taxon>
        <taxon>Sordariomycetidae</taxon>
        <taxon>Sordariales</taxon>
        <taxon>Podosporaceae</taxon>
        <taxon>Podospora</taxon>
    </lineage>
</organism>
<dbReference type="EMBL" id="JAULSW010000002">
    <property type="protein sequence ID" value="KAK3389393.1"/>
    <property type="molecule type" value="Genomic_DNA"/>
</dbReference>
<proteinExistence type="predicted"/>
<reference evidence="2" key="2">
    <citation type="submission" date="2023-06" db="EMBL/GenBank/DDBJ databases">
        <authorList>
            <consortium name="Lawrence Berkeley National Laboratory"/>
            <person name="Haridas S."/>
            <person name="Hensen N."/>
            <person name="Bonometti L."/>
            <person name="Westerberg I."/>
            <person name="Brannstrom I.O."/>
            <person name="Guillou S."/>
            <person name="Cros-Aarteil S."/>
            <person name="Calhoun S."/>
            <person name="Kuo A."/>
            <person name="Mondo S."/>
            <person name="Pangilinan J."/>
            <person name="Riley R."/>
            <person name="LaButti K."/>
            <person name="Andreopoulos B."/>
            <person name="Lipzen A."/>
            <person name="Chen C."/>
            <person name="Yanf M."/>
            <person name="Daum C."/>
            <person name="Ng V."/>
            <person name="Clum A."/>
            <person name="Steindorff A."/>
            <person name="Ohm R."/>
            <person name="Martin F."/>
            <person name="Silar P."/>
            <person name="Natvig D."/>
            <person name="Lalanne C."/>
            <person name="Gautier V."/>
            <person name="Ament-velasquez S.L."/>
            <person name="Kruys A."/>
            <person name="Hutchinson M.I."/>
            <person name="Powell A.J."/>
            <person name="Barry K."/>
            <person name="Miller A.N."/>
            <person name="Grigoriev I.V."/>
            <person name="Debuchy R."/>
            <person name="Gladieux P."/>
            <person name="Thoren M.H."/>
            <person name="Johannesson H."/>
        </authorList>
    </citation>
    <scope>NUCLEOTIDE SEQUENCE</scope>
    <source>
        <strain evidence="2">CBS 232.78</strain>
    </source>
</reference>